<feature type="transmembrane region" description="Helical" evidence="12">
    <location>
        <begin position="183"/>
        <end position="202"/>
    </location>
</feature>
<dbReference type="GO" id="GO:0005789">
    <property type="term" value="C:endoplasmic reticulum membrane"/>
    <property type="evidence" value="ECO:0007669"/>
    <property type="project" value="TreeGrafter"/>
</dbReference>
<feature type="transmembrane region" description="Helical" evidence="12">
    <location>
        <begin position="222"/>
        <end position="240"/>
    </location>
</feature>
<dbReference type="InterPro" id="IPR002076">
    <property type="entry name" value="ELO_fam"/>
</dbReference>
<keyword evidence="7 12" id="KW-1133">Transmembrane helix</keyword>
<dbReference type="GO" id="GO:0034626">
    <property type="term" value="P:fatty acid elongation, polyunsaturated fatty acid"/>
    <property type="evidence" value="ECO:0007669"/>
    <property type="project" value="TreeGrafter"/>
</dbReference>
<keyword evidence="14" id="KW-1185">Reference proteome</keyword>
<feature type="transmembrane region" description="Helical" evidence="12">
    <location>
        <begin position="260"/>
        <end position="279"/>
    </location>
</feature>
<dbReference type="GO" id="GO:0034625">
    <property type="term" value="P:fatty acid elongation, monounsaturated fatty acid"/>
    <property type="evidence" value="ECO:0007669"/>
    <property type="project" value="TreeGrafter"/>
</dbReference>
<keyword evidence="4 12" id="KW-0808">Transferase</keyword>
<evidence type="ECO:0000256" key="8">
    <source>
        <dbReference type="ARBA" id="ARBA00023098"/>
    </source>
</evidence>
<keyword evidence="5 12" id="KW-0812">Transmembrane</keyword>
<evidence type="ECO:0000256" key="11">
    <source>
        <dbReference type="ARBA" id="ARBA00047375"/>
    </source>
</evidence>
<dbReference type="PROSITE" id="PS01188">
    <property type="entry name" value="ELO"/>
    <property type="match status" value="1"/>
</dbReference>
<dbReference type="GO" id="GO:0019367">
    <property type="term" value="P:fatty acid elongation, saturated fatty acid"/>
    <property type="evidence" value="ECO:0007669"/>
    <property type="project" value="TreeGrafter"/>
</dbReference>
<evidence type="ECO:0000256" key="10">
    <source>
        <dbReference type="ARBA" id="ARBA00023160"/>
    </source>
</evidence>
<gene>
    <name evidence="13" type="primary">ELO2_1</name>
    <name evidence="13" type="ORF">H4219_000404</name>
</gene>
<proteinExistence type="inferred from homology"/>
<keyword evidence="9 12" id="KW-0472">Membrane</keyword>
<dbReference type="EMBL" id="JANBPU010000003">
    <property type="protein sequence ID" value="KAJ1921672.1"/>
    <property type="molecule type" value="Genomic_DNA"/>
</dbReference>
<evidence type="ECO:0000256" key="3">
    <source>
        <dbReference type="ARBA" id="ARBA00022516"/>
    </source>
</evidence>
<evidence type="ECO:0000256" key="4">
    <source>
        <dbReference type="ARBA" id="ARBA00022679"/>
    </source>
</evidence>
<dbReference type="Pfam" id="PF01151">
    <property type="entry name" value="ELO"/>
    <property type="match status" value="1"/>
</dbReference>
<keyword evidence="10 12" id="KW-0275">Fatty acid biosynthesis</keyword>
<evidence type="ECO:0000256" key="1">
    <source>
        <dbReference type="ARBA" id="ARBA00004141"/>
    </source>
</evidence>
<organism evidence="13 14">
    <name type="scientific">Mycoemilia scoparia</name>
    <dbReference type="NCBI Taxonomy" id="417184"/>
    <lineage>
        <taxon>Eukaryota</taxon>
        <taxon>Fungi</taxon>
        <taxon>Fungi incertae sedis</taxon>
        <taxon>Zoopagomycota</taxon>
        <taxon>Kickxellomycotina</taxon>
        <taxon>Kickxellomycetes</taxon>
        <taxon>Kickxellales</taxon>
        <taxon>Kickxellaceae</taxon>
        <taxon>Mycoemilia</taxon>
    </lineage>
</organism>
<keyword evidence="6 12" id="KW-0276">Fatty acid metabolism</keyword>
<comment type="similarity">
    <text evidence="2 12">Belongs to the ELO family.</text>
</comment>
<comment type="caution">
    <text evidence="13">The sequence shown here is derived from an EMBL/GenBank/DDBJ whole genome shotgun (WGS) entry which is preliminary data.</text>
</comment>
<evidence type="ECO:0000256" key="2">
    <source>
        <dbReference type="ARBA" id="ARBA00007263"/>
    </source>
</evidence>
<dbReference type="OrthoDB" id="434092at2759"/>
<comment type="catalytic activity">
    <reaction evidence="11">
        <text>a very-long-chain acyl-CoA + malonyl-CoA + H(+) = a very-long-chain 3-oxoacyl-CoA + CO2 + CoA</text>
        <dbReference type="Rhea" id="RHEA:32727"/>
        <dbReference type="ChEBI" id="CHEBI:15378"/>
        <dbReference type="ChEBI" id="CHEBI:16526"/>
        <dbReference type="ChEBI" id="CHEBI:57287"/>
        <dbReference type="ChEBI" id="CHEBI:57384"/>
        <dbReference type="ChEBI" id="CHEBI:90725"/>
        <dbReference type="ChEBI" id="CHEBI:90736"/>
        <dbReference type="EC" id="2.3.1.199"/>
    </reaction>
</comment>
<accession>A0A9W8DWW9</accession>
<feature type="transmembrane region" description="Helical" evidence="12">
    <location>
        <begin position="49"/>
        <end position="69"/>
    </location>
</feature>
<dbReference type="GO" id="GO:0009922">
    <property type="term" value="F:fatty acid elongase activity"/>
    <property type="evidence" value="ECO:0007669"/>
    <property type="project" value="UniProtKB-EC"/>
</dbReference>
<evidence type="ECO:0000313" key="14">
    <source>
        <dbReference type="Proteomes" id="UP001150538"/>
    </source>
</evidence>
<evidence type="ECO:0000256" key="9">
    <source>
        <dbReference type="ARBA" id="ARBA00023136"/>
    </source>
</evidence>
<dbReference type="EC" id="2.3.1.-" evidence="12"/>
<evidence type="ECO:0000256" key="7">
    <source>
        <dbReference type="ARBA" id="ARBA00022989"/>
    </source>
</evidence>
<keyword evidence="8 12" id="KW-0443">Lipid metabolism</keyword>
<dbReference type="GO" id="GO:0030148">
    <property type="term" value="P:sphingolipid biosynthetic process"/>
    <property type="evidence" value="ECO:0007669"/>
    <property type="project" value="TreeGrafter"/>
</dbReference>
<keyword evidence="13" id="KW-0012">Acyltransferase</keyword>
<comment type="subcellular location">
    <subcellularLocation>
        <location evidence="1">Membrane</location>
        <topology evidence="1">Multi-pass membrane protein</topology>
    </subcellularLocation>
</comment>
<evidence type="ECO:0000313" key="13">
    <source>
        <dbReference type="EMBL" id="KAJ1921672.1"/>
    </source>
</evidence>
<dbReference type="Proteomes" id="UP001150538">
    <property type="component" value="Unassembled WGS sequence"/>
</dbReference>
<dbReference type="PANTHER" id="PTHR11157">
    <property type="entry name" value="FATTY ACID ACYL TRANSFERASE-RELATED"/>
    <property type="match status" value="1"/>
</dbReference>
<name>A0A9W8DWW9_9FUNG</name>
<keyword evidence="3 12" id="KW-0444">Lipid biosynthesis</keyword>
<dbReference type="PANTHER" id="PTHR11157:SF134">
    <property type="entry name" value="ELONGATION OF FATTY ACIDS PROTEIN 1-RELATED"/>
    <property type="match status" value="1"/>
</dbReference>
<dbReference type="InterPro" id="IPR030457">
    <property type="entry name" value="ELO_CS"/>
</dbReference>
<sequence>MASQRAGSPSAGFTGTLLSPTPDTILTVLLEKFQINRQEWRWESGTTVLSTWLEVGLGFAIYLAVMLGGQRLMRSREPFKLRGLTQLHNLSLCLISAALFALFAETLVPMLREHGLFYAVCHNDAWTQKLELLYYLNYLTKWVEFTDTLFLVLKKKPLQFLHVYHHSLTMVLCFTQLQGTTSVSWVPVVLNLFVHIIMYYYYFRTAQGAKIWWKQWVTTIQIVQFIIDLGFVYFCTYQLIASRYIPSLPHIGDCRGTETAAVFGCALLSSYLVLFVQFFQKSYGKSKASKQKTQ</sequence>
<feature type="transmembrane region" description="Helical" evidence="12">
    <location>
        <begin position="90"/>
        <end position="112"/>
    </location>
</feature>
<dbReference type="GO" id="GO:0042761">
    <property type="term" value="P:very long-chain fatty acid biosynthetic process"/>
    <property type="evidence" value="ECO:0007669"/>
    <property type="project" value="TreeGrafter"/>
</dbReference>
<comment type="catalytic activity">
    <reaction evidence="12">
        <text>an acyl-CoA + malonyl-CoA + H(+) = a 3-oxoacyl-CoA + CO2 + CoA</text>
        <dbReference type="Rhea" id="RHEA:50252"/>
        <dbReference type="ChEBI" id="CHEBI:15378"/>
        <dbReference type="ChEBI" id="CHEBI:16526"/>
        <dbReference type="ChEBI" id="CHEBI:57287"/>
        <dbReference type="ChEBI" id="CHEBI:57384"/>
        <dbReference type="ChEBI" id="CHEBI:58342"/>
        <dbReference type="ChEBI" id="CHEBI:90726"/>
    </reaction>
    <physiologicalReaction direction="left-to-right" evidence="12">
        <dbReference type="Rhea" id="RHEA:50253"/>
    </physiologicalReaction>
</comment>
<reference evidence="13" key="1">
    <citation type="submission" date="2022-07" db="EMBL/GenBank/DDBJ databases">
        <title>Phylogenomic reconstructions and comparative analyses of Kickxellomycotina fungi.</title>
        <authorList>
            <person name="Reynolds N.K."/>
            <person name="Stajich J.E."/>
            <person name="Barry K."/>
            <person name="Grigoriev I.V."/>
            <person name="Crous P."/>
            <person name="Smith M.E."/>
        </authorList>
    </citation>
    <scope>NUCLEOTIDE SEQUENCE</scope>
    <source>
        <strain evidence="13">NBRC 100468</strain>
    </source>
</reference>
<evidence type="ECO:0000256" key="5">
    <source>
        <dbReference type="ARBA" id="ARBA00022692"/>
    </source>
</evidence>
<evidence type="ECO:0000256" key="12">
    <source>
        <dbReference type="RuleBase" id="RU361115"/>
    </source>
</evidence>
<protein>
    <recommendedName>
        <fullName evidence="12">Elongation of fatty acids protein</fullName>
        <ecNumber evidence="12">2.3.1.-</ecNumber>
    </recommendedName>
</protein>
<dbReference type="AlphaFoldDB" id="A0A9W8DWW9"/>
<evidence type="ECO:0000256" key="6">
    <source>
        <dbReference type="ARBA" id="ARBA00022832"/>
    </source>
</evidence>